<comment type="similarity">
    <text evidence="9 13">Belongs to the DyP-type peroxidase family.</text>
</comment>
<feature type="domain" description="Dyp-type peroxidase N-terminal" evidence="15">
    <location>
        <begin position="67"/>
        <end position="224"/>
    </location>
</feature>
<gene>
    <name evidence="17" type="ORF">JOC77_000916</name>
</gene>
<dbReference type="NCBIfam" id="TIGR01412">
    <property type="entry name" value="tat_substr_1"/>
    <property type="match status" value="1"/>
</dbReference>
<feature type="transmembrane region" description="Helical" evidence="14">
    <location>
        <begin position="21"/>
        <end position="43"/>
    </location>
</feature>
<dbReference type="InterPro" id="IPR048328">
    <property type="entry name" value="Dyp_perox_C"/>
</dbReference>
<organism evidence="17 18">
    <name type="scientific">Peribacillus deserti</name>
    <dbReference type="NCBI Taxonomy" id="673318"/>
    <lineage>
        <taxon>Bacteria</taxon>
        <taxon>Bacillati</taxon>
        <taxon>Bacillota</taxon>
        <taxon>Bacilli</taxon>
        <taxon>Bacillales</taxon>
        <taxon>Bacillaceae</taxon>
        <taxon>Peribacillus</taxon>
    </lineage>
</organism>
<evidence type="ECO:0000256" key="5">
    <source>
        <dbReference type="ARBA" id="ARBA00022729"/>
    </source>
</evidence>
<evidence type="ECO:0000256" key="12">
    <source>
        <dbReference type="ARBA" id="ARBA00048856"/>
    </source>
</evidence>
<protein>
    <recommendedName>
        <fullName evidence="10 13">Deferrochelatase</fullName>
        <ecNumber evidence="13">1.11.1.-</ecNumber>
    </recommendedName>
    <alternativeName>
        <fullName evidence="11 13">Peroxidase EfeB</fullName>
    </alternativeName>
</protein>
<dbReference type="PANTHER" id="PTHR30521">
    <property type="entry name" value="DEFERROCHELATASE/PEROXIDASE"/>
    <property type="match status" value="1"/>
</dbReference>
<keyword evidence="14" id="KW-0472">Membrane</keyword>
<keyword evidence="6 13" id="KW-0560">Oxidoreductase</keyword>
<evidence type="ECO:0000256" key="4">
    <source>
        <dbReference type="ARBA" id="ARBA00022723"/>
    </source>
</evidence>
<comment type="caution">
    <text evidence="17">The sequence shown here is derived from an EMBL/GenBank/DDBJ whole genome shotgun (WGS) entry which is preliminary data.</text>
</comment>
<dbReference type="NCBIfam" id="TIGR01413">
    <property type="entry name" value="Dyp_perox_fam"/>
    <property type="match status" value="1"/>
</dbReference>
<evidence type="ECO:0000313" key="18">
    <source>
        <dbReference type="Proteomes" id="UP000823486"/>
    </source>
</evidence>
<reference evidence="17 18" key="1">
    <citation type="submission" date="2021-01" db="EMBL/GenBank/DDBJ databases">
        <title>Genomic Encyclopedia of Type Strains, Phase IV (KMG-IV): sequencing the most valuable type-strain genomes for metagenomic binning, comparative biology and taxonomic classification.</title>
        <authorList>
            <person name="Goeker M."/>
        </authorList>
    </citation>
    <scope>NUCLEOTIDE SEQUENCE [LARGE SCALE GENOMIC DNA]</scope>
    <source>
        <strain evidence="17 18">DSM 105482</strain>
    </source>
</reference>
<dbReference type="GO" id="GO:0004601">
    <property type="term" value="F:peroxidase activity"/>
    <property type="evidence" value="ECO:0007669"/>
    <property type="project" value="UniProtKB-KW"/>
</dbReference>
<keyword evidence="2 13" id="KW-0575">Peroxidase</keyword>
<keyword evidence="14" id="KW-1133">Transmembrane helix</keyword>
<name>A0ABS2QGV3_9BACI</name>
<dbReference type="InterPro" id="IPR019546">
    <property type="entry name" value="TAT_signal_bac_arc"/>
</dbReference>
<keyword evidence="14" id="KW-0812">Transmembrane</keyword>
<proteinExistence type="inferred from homology"/>
<dbReference type="Pfam" id="PF20628">
    <property type="entry name" value="Dyp_perox_C"/>
    <property type="match status" value="1"/>
</dbReference>
<dbReference type="PROSITE" id="PS51318">
    <property type="entry name" value="TAT"/>
    <property type="match status" value="1"/>
</dbReference>
<keyword evidence="18" id="KW-1185">Reference proteome</keyword>
<comment type="catalytic activity">
    <reaction evidence="12">
        <text>heme b + 2 H(+) = protoporphyrin IX + Fe(2+)</text>
        <dbReference type="Rhea" id="RHEA:22584"/>
        <dbReference type="ChEBI" id="CHEBI:15378"/>
        <dbReference type="ChEBI" id="CHEBI:29033"/>
        <dbReference type="ChEBI" id="CHEBI:57306"/>
        <dbReference type="ChEBI" id="CHEBI:60344"/>
        <dbReference type="EC" id="4.98.1.1"/>
    </reaction>
    <physiologicalReaction direction="left-to-right" evidence="12">
        <dbReference type="Rhea" id="RHEA:22585"/>
    </physiologicalReaction>
</comment>
<evidence type="ECO:0000256" key="10">
    <source>
        <dbReference type="ARBA" id="ARBA00033771"/>
    </source>
</evidence>
<dbReference type="EC" id="1.11.1.-" evidence="13"/>
<dbReference type="SUPFAM" id="SSF54909">
    <property type="entry name" value="Dimeric alpha+beta barrel"/>
    <property type="match status" value="1"/>
</dbReference>
<evidence type="ECO:0000256" key="14">
    <source>
        <dbReference type="SAM" id="Phobius"/>
    </source>
</evidence>
<keyword evidence="5" id="KW-0732">Signal</keyword>
<evidence type="ECO:0000259" key="15">
    <source>
        <dbReference type="Pfam" id="PF04261"/>
    </source>
</evidence>
<evidence type="ECO:0000256" key="2">
    <source>
        <dbReference type="ARBA" id="ARBA00022559"/>
    </source>
</evidence>
<dbReference type="InterPro" id="IPR006311">
    <property type="entry name" value="TAT_signal"/>
</dbReference>
<dbReference type="InterPro" id="IPR011008">
    <property type="entry name" value="Dimeric_a/b-barrel"/>
</dbReference>
<keyword evidence="7 13" id="KW-0408">Iron</keyword>
<dbReference type="EMBL" id="JAFBFI010000002">
    <property type="protein sequence ID" value="MBM7691511.1"/>
    <property type="molecule type" value="Genomic_DNA"/>
</dbReference>
<evidence type="ECO:0000256" key="7">
    <source>
        <dbReference type="ARBA" id="ARBA00023004"/>
    </source>
</evidence>
<keyword evidence="4 13" id="KW-0479">Metal-binding</keyword>
<evidence type="ECO:0000259" key="16">
    <source>
        <dbReference type="Pfam" id="PF20628"/>
    </source>
</evidence>
<dbReference type="RefSeq" id="WP_204539116.1">
    <property type="nucleotide sequence ID" value="NZ_JAFBFI010000002.1"/>
</dbReference>
<comment type="cofactor">
    <cofactor evidence="13">
        <name>heme b</name>
        <dbReference type="ChEBI" id="CHEBI:60344"/>
    </cofactor>
    <text evidence="13">Binds 1 heme b (iron(II)-protoporphyrin IX) group non-covalently per subunit.</text>
</comment>
<dbReference type="NCBIfam" id="TIGR01409">
    <property type="entry name" value="TAT_signal_seq"/>
    <property type="match status" value="1"/>
</dbReference>
<comment type="subcellular location">
    <subcellularLocation>
        <location evidence="1">Cell envelope</location>
    </subcellularLocation>
</comment>
<dbReference type="InterPro" id="IPR006314">
    <property type="entry name" value="Dyp_peroxidase"/>
</dbReference>
<dbReference type="PANTHER" id="PTHR30521:SF4">
    <property type="entry name" value="DEFERROCHELATASE"/>
    <property type="match status" value="1"/>
</dbReference>
<evidence type="ECO:0000256" key="11">
    <source>
        <dbReference type="ARBA" id="ARBA00033775"/>
    </source>
</evidence>
<dbReference type="Proteomes" id="UP000823486">
    <property type="component" value="Unassembled WGS sequence"/>
</dbReference>
<feature type="domain" description="Dyp-type peroxidase C-terminal" evidence="16">
    <location>
        <begin position="235"/>
        <end position="417"/>
    </location>
</feature>
<evidence type="ECO:0000256" key="3">
    <source>
        <dbReference type="ARBA" id="ARBA00022617"/>
    </source>
</evidence>
<evidence type="ECO:0000256" key="8">
    <source>
        <dbReference type="ARBA" id="ARBA00023239"/>
    </source>
</evidence>
<evidence type="ECO:0000256" key="1">
    <source>
        <dbReference type="ARBA" id="ARBA00004196"/>
    </source>
</evidence>
<comment type="function">
    <text evidence="13">Involved in the recovery of exogenous heme iron. Extracts iron from heme while preserving the protoporphyrin ring intact.</text>
</comment>
<evidence type="ECO:0000256" key="6">
    <source>
        <dbReference type="ARBA" id="ARBA00023002"/>
    </source>
</evidence>
<evidence type="ECO:0000256" key="9">
    <source>
        <dbReference type="ARBA" id="ARBA00025737"/>
    </source>
</evidence>
<sequence length="429" mass="47668">MEKNSQNNTDSSLRRISRRNVLKAAGIGGAGMLLGASGIGSFLTSTGNSMTKDETDNNFIPFYGKHQSGIITDMQDHIYFVSLEVTAESRQDLIKLFKDWTNAAAALTEGKGVGEASGKSYLPPKDTGEAAGLSPSNLTITFGVGPGLFVKDGRDRFGLQRKRPKELKDLPLFPLDSLDEKWTGGDICIQACADDLQVAFHAVRNLVRIARGKAVIHWAQTGFQRTKQADLKKETPRNLFGFKDGTVNPDLHNQKELNEQVWVQPEDGTSWLAGGSYMVVRRIQMYIEVWDRSSLRDQEATFGRLRESGAPLGQKHEFDKADYQKKDENSEPVIPMNSHMRLAHGKGQNQILRRSYSYTDGMDPDTGSLDAGLLFICFQRNPDKQFIPMQERLAKQDKLNEYTVHKGSALFACLPGTHKGGYIGETLFS</sequence>
<evidence type="ECO:0000313" key="17">
    <source>
        <dbReference type="EMBL" id="MBM7691511.1"/>
    </source>
</evidence>
<accession>A0ABS2QGV3</accession>
<dbReference type="PROSITE" id="PS51404">
    <property type="entry name" value="DYP_PEROXIDASE"/>
    <property type="match status" value="1"/>
</dbReference>
<dbReference type="InterPro" id="IPR048327">
    <property type="entry name" value="Dyp_perox_N"/>
</dbReference>
<keyword evidence="3 13" id="KW-0349">Heme</keyword>
<evidence type="ECO:0000256" key="13">
    <source>
        <dbReference type="RuleBase" id="RU365017"/>
    </source>
</evidence>
<dbReference type="Pfam" id="PF04261">
    <property type="entry name" value="Dyp_perox_N"/>
    <property type="match status" value="1"/>
</dbReference>
<dbReference type="InterPro" id="IPR006313">
    <property type="entry name" value="EfeB/EfeN"/>
</dbReference>
<keyword evidence="8" id="KW-0456">Lyase</keyword>